<evidence type="ECO:0000256" key="1">
    <source>
        <dbReference type="SAM" id="MobiDB-lite"/>
    </source>
</evidence>
<accession>A0AAE1NWV3</accession>
<organism evidence="2 3">
    <name type="scientific">Petrolisthes manimaculis</name>
    <dbReference type="NCBI Taxonomy" id="1843537"/>
    <lineage>
        <taxon>Eukaryota</taxon>
        <taxon>Metazoa</taxon>
        <taxon>Ecdysozoa</taxon>
        <taxon>Arthropoda</taxon>
        <taxon>Crustacea</taxon>
        <taxon>Multicrustacea</taxon>
        <taxon>Malacostraca</taxon>
        <taxon>Eumalacostraca</taxon>
        <taxon>Eucarida</taxon>
        <taxon>Decapoda</taxon>
        <taxon>Pleocyemata</taxon>
        <taxon>Anomura</taxon>
        <taxon>Galatheoidea</taxon>
        <taxon>Porcellanidae</taxon>
        <taxon>Petrolisthes</taxon>
    </lineage>
</organism>
<protein>
    <submittedName>
        <fullName evidence="2">Uncharacterized protein</fullName>
    </submittedName>
</protein>
<feature type="region of interest" description="Disordered" evidence="1">
    <location>
        <begin position="98"/>
        <end position="117"/>
    </location>
</feature>
<proteinExistence type="predicted"/>
<sequence>MVSVSISARLSSVPSLRPLLLYLYPAHLSPLLPHHLTPPSSSLIISTLPTSSPHPSLLLYHLTTPPSSLITSPLPPSLITSPLPHHLTTPPFSLITSSPHPSLTPPSSPHPFHGLWC</sequence>
<keyword evidence="3" id="KW-1185">Reference proteome</keyword>
<dbReference type="Proteomes" id="UP001292094">
    <property type="component" value="Unassembled WGS sequence"/>
</dbReference>
<comment type="caution">
    <text evidence="2">The sequence shown here is derived from an EMBL/GenBank/DDBJ whole genome shotgun (WGS) entry which is preliminary data.</text>
</comment>
<evidence type="ECO:0000313" key="3">
    <source>
        <dbReference type="Proteomes" id="UP001292094"/>
    </source>
</evidence>
<evidence type="ECO:0000313" key="2">
    <source>
        <dbReference type="EMBL" id="KAK4296632.1"/>
    </source>
</evidence>
<gene>
    <name evidence="2" type="ORF">Pmani_030887</name>
</gene>
<dbReference type="EMBL" id="JAWZYT010003815">
    <property type="protein sequence ID" value="KAK4296632.1"/>
    <property type="molecule type" value="Genomic_DNA"/>
</dbReference>
<reference evidence="2" key="1">
    <citation type="submission" date="2023-11" db="EMBL/GenBank/DDBJ databases">
        <title>Genome assemblies of two species of porcelain crab, Petrolisthes cinctipes and Petrolisthes manimaculis (Anomura: Porcellanidae).</title>
        <authorList>
            <person name="Angst P."/>
        </authorList>
    </citation>
    <scope>NUCLEOTIDE SEQUENCE</scope>
    <source>
        <strain evidence="2">PB745_02</strain>
        <tissue evidence="2">Gill</tissue>
    </source>
</reference>
<dbReference type="AlphaFoldDB" id="A0AAE1NWV3"/>
<name>A0AAE1NWV3_9EUCA</name>